<gene>
    <name evidence="1" type="ORF">D6B99_06535</name>
</gene>
<accession>A0A386HN16</accession>
<proteinExistence type="predicted"/>
<dbReference type="EMBL" id="CP032489">
    <property type="protein sequence ID" value="AYD47298.1"/>
    <property type="molecule type" value="Genomic_DNA"/>
</dbReference>
<sequence>MDLVSKKMLFGVNQKRIAVYRGECPEQLGTTIQILVGKGISFALFVLPLIADACHQRELT</sequence>
<evidence type="ECO:0000313" key="1">
    <source>
        <dbReference type="EMBL" id="AYD47298.1"/>
    </source>
</evidence>
<dbReference type="AlphaFoldDB" id="A0A386HN16"/>
<organism evidence="1 2">
    <name type="scientific">Arachidicoccus soli</name>
    <dbReference type="NCBI Taxonomy" id="2341117"/>
    <lineage>
        <taxon>Bacteria</taxon>
        <taxon>Pseudomonadati</taxon>
        <taxon>Bacteroidota</taxon>
        <taxon>Chitinophagia</taxon>
        <taxon>Chitinophagales</taxon>
        <taxon>Chitinophagaceae</taxon>
        <taxon>Arachidicoccus</taxon>
    </lineage>
</organism>
<keyword evidence="2" id="KW-1185">Reference proteome</keyword>
<reference evidence="1 2" key="1">
    <citation type="submission" date="2018-09" db="EMBL/GenBank/DDBJ databases">
        <title>Arachidicoccus sp. nov., a bacterium isolated from soil.</title>
        <authorList>
            <person name="Weon H.-Y."/>
            <person name="Kwon S.-W."/>
            <person name="Lee S.A."/>
        </authorList>
    </citation>
    <scope>NUCLEOTIDE SEQUENCE [LARGE SCALE GENOMIC DNA]</scope>
    <source>
        <strain evidence="1 2">KIS59-12</strain>
    </source>
</reference>
<protein>
    <submittedName>
        <fullName evidence="1">Uncharacterized protein</fullName>
    </submittedName>
</protein>
<dbReference type="KEGG" id="ark:D6B99_06535"/>
<name>A0A386HN16_9BACT</name>
<evidence type="ECO:0000313" key="2">
    <source>
        <dbReference type="Proteomes" id="UP000266118"/>
    </source>
</evidence>
<dbReference type="Proteomes" id="UP000266118">
    <property type="component" value="Chromosome"/>
</dbReference>